<evidence type="ECO:0000256" key="1">
    <source>
        <dbReference type="ARBA" id="ARBA00022801"/>
    </source>
</evidence>
<dbReference type="GO" id="GO:0016787">
    <property type="term" value="F:hydrolase activity"/>
    <property type="evidence" value="ECO:0007669"/>
    <property type="project" value="UniProtKB-KW"/>
</dbReference>
<evidence type="ECO:0000259" key="3">
    <source>
        <dbReference type="Pfam" id="PF20434"/>
    </source>
</evidence>
<gene>
    <name evidence="4" type="ORF">PVT68_01380</name>
</gene>
<dbReference type="InterPro" id="IPR050300">
    <property type="entry name" value="GDXG_lipolytic_enzyme"/>
</dbReference>
<evidence type="ECO:0000256" key="2">
    <source>
        <dbReference type="SAM" id="SignalP"/>
    </source>
</evidence>
<feature type="chain" id="PRO_5045308092" evidence="2">
    <location>
        <begin position="23"/>
        <end position="313"/>
    </location>
</feature>
<dbReference type="EMBL" id="CP118605">
    <property type="protein sequence ID" value="WGL16965.1"/>
    <property type="molecule type" value="Genomic_DNA"/>
</dbReference>
<keyword evidence="2" id="KW-0732">Signal</keyword>
<accession>A0ABY8NDG5</accession>
<proteinExistence type="predicted"/>
<dbReference type="InterPro" id="IPR049492">
    <property type="entry name" value="BD-FAE-like_dom"/>
</dbReference>
<sequence>MTVVFRTSILSLLLLVAQHCLGLTTIPVDDSYTPSERFYRYKKQDSSLKWPALTFTEGQQVYFDRRYKTIGKRELHLDIFKPAAKTSNRQTIVMIHGGGWRSGERSHLYAMANQLAQRGYILVLPEFRLSLEAKYPAGMQDINDVLHWLSEFAGDYGIDTDKIALLGGSSGGHMASLLAYAGPSQLFGKSDVQVNALIDLDGVLSLEHERPNPESPLEQWLGSDISQSPELWREAAPVSHLSKVSPATLVISSGQPRFTAGHKEVGQVLKGFDIPYQYYEFPQVIHTYWLFDPYLTQTVEVIDAFMGKAVAGT</sequence>
<dbReference type="PANTHER" id="PTHR48081">
    <property type="entry name" value="AB HYDROLASE SUPERFAMILY PROTEIN C4A8.06C"/>
    <property type="match status" value="1"/>
</dbReference>
<feature type="signal peptide" evidence="2">
    <location>
        <begin position="1"/>
        <end position="22"/>
    </location>
</feature>
<evidence type="ECO:0000313" key="5">
    <source>
        <dbReference type="Proteomes" id="UP001236500"/>
    </source>
</evidence>
<keyword evidence="1 4" id="KW-0378">Hydrolase</keyword>
<organism evidence="4 5">
    <name type="scientific">Microbulbifer bruguierae</name>
    <dbReference type="NCBI Taxonomy" id="3029061"/>
    <lineage>
        <taxon>Bacteria</taxon>
        <taxon>Pseudomonadati</taxon>
        <taxon>Pseudomonadota</taxon>
        <taxon>Gammaproteobacteria</taxon>
        <taxon>Cellvibrionales</taxon>
        <taxon>Microbulbiferaceae</taxon>
        <taxon>Microbulbifer</taxon>
    </lineage>
</organism>
<dbReference type="Proteomes" id="UP001236500">
    <property type="component" value="Chromosome"/>
</dbReference>
<dbReference type="SUPFAM" id="SSF53474">
    <property type="entry name" value="alpha/beta-Hydrolases"/>
    <property type="match status" value="1"/>
</dbReference>
<reference evidence="4 5" key="1">
    <citation type="submission" date="2023-02" db="EMBL/GenBank/DDBJ databases">
        <title>Description and genomic characterization of Microbulbifer bruguierae sp. nov., isolated from the sediment of mangrove plant Bruguiera sexangula.</title>
        <authorList>
            <person name="Long M."/>
        </authorList>
    </citation>
    <scope>NUCLEOTIDE SEQUENCE [LARGE SCALE GENOMIC DNA]</scope>
    <source>
        <strain evidence="4 5">H12</strain>
    </source>
</reference>
<protein>
    <submittedName>
        <fullName evidence="4">Alpha/beta hydrolase</fullName>
    </submittedName>
</protein>
<name>A0ABY8NDG5_9GAMM</name>
<keyword evidence="5" id="KW-1185">Reference proteome</keyword>
<dbReference type="Pfam" id="PF20434">
    <property type="entry name" value="BD-FAE"/>
    <property type="match status" value="1"/>
</dbReference>
<feature type="domain" description="BD-FAE-like" evidence="3">
    <location>
        <begin position="77"/>
        <end position="252"/>
    </location>
</feature>
<dbReference type="InterPro" id="IPR029058">
    <property type="entry name" value="AB_hydrolase_fold"/>
</dbReference>
<dbReference type="Gene3D" id="3.40.50.1820">
    <property type="entry name" value="alpha/beta hydrolase"/>
    <property type="match status" value="1"/>
</dbReference>
<dbReference type="RefSeq" id="WP_280320784.1">
    <property type="nucleotide sequence ID" value="NZ_CP118605.1"/>
</dbReference>
<evidence type="ECO:0000313" key="4">
    <source>
        <dbReference type="EMBL" id="WGL16965.1"/>
    </source>
</evidence>